<feature type="region of interest" description="Disordered" evidence="1">
    <location>
        <begin position="1"/>
        <end position="61"/>
    </location>
</feature>
<dbReference type="AlphaFoldDB" id="A0A841INP0"/>
<dbReference type="EMBL" id="JACHJO010000006">
    <property type="protein sequence ID" value="MBB6120283.1"/>
    <property type="molecule type" value="Genomic_DNA"/>
</dbReference>
<name>A0A841INP0_9ACTN</name>
<dbReference type="RefSeq" id="WP_246405163.1">
    <property type="nucleotide sequence ID" value="NZ_JACHJO010000006.1"/>
</dbReference>
<proteinExistence type="predicted"/>
<evidence type="ECO:0000256" key="1">
    <source>
        <dbReference type="SAM" id="MobiDB-lite"/>
    </source>
</evidence>
<sequence length="148" mass="16646">MTNIISFPRPSAALPSISEPSEKFRVPAQSRPANPFTTRHTQPAPHTAPRTESVNPWRPSPKPGPYCQDCKHPSCRARRAERLPRLGGRRSEFAEEHANAAKLQARHRNLVIWFGEATQSYWVATSHGLVEGRDIDALLLALWPHTSR</sequence>
<dbReference type="Proteomes" id="UP000536604">
    <property type="component" value="Unassembled WGS sequence"/>
</dbReference>
<protein>
    <submittedName>
        <fullName evidence="2">Uncharacterized protein</fullName>
    </submittedName>
</protein>
<evidence type="ECO:0000313" key="3">
    <source>
        <dbReference type="Proteomes" id="UP000536604"/>
    </source>
</evidence>
<gene>
    <name evidence="2" type="ORF">FHS13_002235</name>
</gene>
<reference evidence="2 3" key="1">
    <citation type="submission" date="2020-08" db="EMBL/GenBank/DDBJ databases">
        <title>Genomic Encyclopedia of Type Strains, Phase III (KMG-III): the genomes of soil and plant-associated and newly described type strains.</title>
        <authorList>
            <person name="Whitman W."/>
        </authorList>
    </citation>
    <scope>NUCLEOTIDE SEQUENCE [LARGE SCALE GENOMIC DNA]</scope>
    <source>
        <strain evidence="2 3">CECT 8712</strain>
    </source>
</reference>
<evidence type="ECO:0000313" key="2">
    <source>
        <dbReference type="EMBL" id="MBB6120283.1"/>
    </source>
</evidence>
<accession>A0A841INP0</accession>
<comment type="caution">
    <text evidence="2">The sequence shown here is derived from an EMBL/GenBank/DDBJ whole genome shotgun (WGS) entry which is preliminary data.</text>
</comment>
<organism evidence="2 3">
    <name type="scientific">Nocardiopsis algeriensis</name>
    <dbReference type="NCBI Taxonomy" id="1478215"/>
    <lineage>
        <taxon>Bacteria</taxon>
        <taxon>Bacillati</taxon>
        <taxon>Actinomycetota</taxon>
        <taxon>Actinomycetes</taxon>
        <taxon>Streptosporangiales</taxon>
        <taxon>Nocardiopsidaceae</taxon>
        <taxon>Nocardiopsis</taxon>
    </lineage>
</organism>
<feature type="compositionally biased region" description="Polar residues" evidence="1">
    <location>
        <begin position="31"/>
        <end position="41"/>
    </location>
</feature>
<keyword evidence="3" id="KW-1185">Reference proteome</keyword>